<dbReference type="InterPro" id="IPR035990">
    <property type="entry name" value="TIM_sf"/>
</dbReference>
<dbReference type="SUPFAM" id="SSF51351">
    <property type="entry name" value="Triosephosphate isomerase (TIM)"/>
    <property type="match status" value="1"/>
</dbReference>
<feature type="binding site" evidence="8">
    <location>
        <position position="208"/>
    </location>
    <ligand>
        <name>substrate</name>
    </ligand>
</feature>
<feature type="binding site" evidence="8">
    <location>
        <begin position="9"/>
        <end position="11"/>
    </location>
    <ligand>
        <name>substrate</name>
    </ligand>
</feature>
<comment type="subunit">
    <text evidence="8 9">Homodimer.</text>
</comment>
<keyword evidence="6 8" id="KW-0324">Glycolysis</keyword>
<evidence type="ECO:0000256" key="5">
    <source>
        <dbReference type="ARBA" id="ARBA00022490"/>
    </source>
</evidence>
<dbReference type="EC" id="5.3.1.1" evidence="8 9"/>
<comment type="catalytic activity">
    <reaction evidence="1">
        <text>L-erythrulose 1-phosphate = D-erythrulose 4-phosphate</text>
        <dbReference type="Rhea" id="RHEA:49588"/>
        <dbReference type="ChEBI" id="CHEBI:58002"/>
        <dbReference type="ChEBI" id="CHEBI:90796"/>
        <dbReference type="EC" id="5.3.1.33"/>
    </reaction>
</comment>
<evidence type="ECO:0000256" key="6">
    <source>
        <dbReference type="ARBA" id="ARBA00023152"/>
    </source>
</evidence>
<comment type="pathway">
    <text evidence="8 9">Carbohydrate biosynthesis; gluconeogenesis.</text>
</comment>
<dbReference type="PANTHER" id="PTHR21139:SF42">
    <property type="entry name" value="TRIOSEPHOSPHATE ISOMERASE"/>
    <property type="match status" value="1"/>
</dbReference>
<evidence type="ECO:0000313" key="10">
    <source>
        <dbReference type="EMBL" id="GGD32444.1"/>
    </source>
</evidence>
<keyword evidence="5 8" id="KW-0963">Cytoplasm</keyword>
<dbReference type="GO" id="GO:0016853">
    <property type="term" value="F:isomerase activity"/>
    <property type="evidence" value="ECO:0007669"/>
    <property type="project" value="UniProtKB-KW"/>
</dbReference>
<feature type="binding site" evidence="8">
    <location>
        <position position="169"/>
    </location>
    <ligand>
        <name>substrate</name>
    </ligand>
</feature>
<comment type="catalytic activity">
    <reaction evidence="8 9">
        <text>D-glyceraldehyde 3-phosphate = dihydroxyacetone phosphate</text>
        <dbReference type="Rhea" id="RHEA:18585"/>
        <dbReference type="ChEBI" id="CHEBI:57642"/>
        <dbReference type="ChEBI" id="CHEBI:59776"/>
        <dbReference type="EC" id="5.3.1.1"/>
    </reaction>
</comment>
<sequence length="250" mass="25335">MRRGLAAGNWKMNGTAASLGEVEVLKTAHPAPAVDILICPPATLLERLSSVASGSAIATGGQDCHPEKAGAHTGDIAAGMIADAGGSHAIVGHSERRADHHETDAIVRAKAEAALAAGLVAVICLGESLDQRESDQTLDVIGAQLAGSLPDGLTGANAVIAYEPIWAIGTGKIPTIEQITEVHDFIRAELVARFGAEGEAIRVLYGGSVKPSNAAEIFAVANVDGALVGGASLKAEDFSPIIAALETAKG</sequence>
<reference evidence="11" key="1">
    <citation type="journal article" date="2019" name="Int. J. Syst. Evol. Microbiol.">
        <title>The Global Catalogue of Microorganisms (GCM) 10K type strain sequencing project: providing services to taxonomists for standard genome sequencing and annotation.</title>
        <authorList>
            <consortium name="The Broad Institute Genomics Platform"/>
            <consortium name="The Broad Institute Genome Sequencing Center for Infectious Disease"/>
            <person name="Wu L."/>
            <person name="Ma J."/>
        </authorList>
    </citation>
    <scope>NUCLEOTIDE SEQUENCE [LARGE SCALE GENOMIC DNA]</scope>
    <source>
        <strain evidence="11">CGMCC 1.12922</strain>
    </source>
</reference>
<evidence type="ECO:0000256" key="1">
    <source>
        <dbReference type="ARBA" id="ARBA00000148"/>
    </source>
</evidence>
<dbReference type="NCBIfam" id="TIGR00419">
    <property type="entry name" value="tim"/>
    <property type="match status" value="1"/>
</dbReference>
<dbReference type="EMBL" id="BMGI01000002">
    <property type="protein sequence ID" value="GGD32444.1"/>
    <property type="molecule type" value="Genomic_DNA"/>
</dbReference>
<feature type="active site" description="Electrophile" evidence="8">
    <location>
        <position position="93"/>
    </location>
</feature>
<gene>
    <name evidence="10" type="primary">cbbJ</name>
    <name evidence="8" type="synonym">tpiA</name>
    <name evidence="10" type="ORF">GCM10011358_15700</name>
</gene>
<proteinExistence type="inferred from homology"/>
<evidence type="ECO:0000256" key="4">
    <source>
        <dbReference type="ARBA" id="ARBA00022432"/>
    </source>
</evidence>
<feature type="active site" description="Proton acceptor" evidence="8">
    <location>
        <position position="163"/>
    </location>
</feature>
<comment type="similarity">
    <text evidence="3 8 9">Belongs to the triosephosphate isomerase family.</text>
</comment>
<dbReference type="InterPro" id="IPR013785">
    <property type="entry name" value="Aldolase_TIM"/>
</dbReference>
<comment type="pathway">
    <text evidence="8 9">Carbohydrate degradation; glycolysis; D-glyceraldehyde 3-phosphate from glycerone phosphate: step 1/1.</text>
</comment>
<keyword evidence="7 8" id="KW-0413">Isomerase</keyword>
<comment type="function">
    <text evidence="8">Involved in the gluconeogenesis. Catalyzes stereospecifically the conversion of dihydroxyacetone phosphate (DHAP) to D-glyceraldehyde-3-phosphate (G3P).</text>
</comment>
<comment type="pathway">
    <text evidence="2">Carbohydrate metabolism; erythritol degradation.</text>
</comment>
<dbReference type="PROSITE" id="PS51440">
    <property type="entry name" value="TIM_2"/>
    <property type="match status" value="1"/>
</dbReference>
<protein>
    <recommendedName>
        <fullName evidence="8 9">Triosephosphate isomerase</fullName>
        <shortName evidence="8">TIM</shortName>
        <shortName evidence="8">TPI</shortName>
        <ecNumber evidence="8 9">5.3.1.1</ecNumber>
    </recommendedName>
    <alternativeName>
        <fullName evidence="8">Triose-phosphate isomerase</fullName>
    </alternativeName>
</protein>
<dbReference type="Gene3D" id="3.20.20.70">
    <property type="entry name" value="Aldolase class I"/>
    <property type="match status" value="1"/>
</dbReference>
<dbReference type="RefSeq" id="WP_188527078.1">
    <property type="nucleotide sequence ID" value="NZ_BMGI01000002.1"/>
</dbReference>
<dbReference type="InterPro" id="IPR000652">
    <property type="entry name" value="Triosephosphate_isomerase"/>
</dbReference>
<comment type="subcellular location">
    <subcellularLocation>
        <location evidence="8 9">Cytoplasm</location>
    </subcellularLocation>
</comment>
<keyword evidence="11" id="KW-1185">Reference proteome</keyword>
<comment type="caution">
    <text evidence="10">The sequence shown here is derived from an EMBL/GenBank/DDBJ whole genome shotgun (WGS) entry which is preliminary data.</text>
</comment>
<evidence type="ECO:0000256" key="8">
    <source>
        <dbReference type="HAMAP-Rule" id="MF_00147"/>
    </source>
</evidence>
<evidence type="ECO:0000313" key="11">
    <source>
        <dbReference type="Proteomes" id="UP000617355"/>
    </source>
</evidence>
<evidence type="ECO:0000256" key="2">
    <source>
        <dbReference type="ARBA" id="ARBA00004939"/>
    </source>
</evidence>
<dbReference type="Pfam" id="PF00121">
    <property type="entry name" value="TIM"/>
    <property type="match status" value="1"/>
</dbReference>
<evidence type="ECO:0000256" key="7">
    <source>
        <dbReference type="ARBA" id="ARBA00023235"/>
    </source>
</evidence>
<dbReference type="InterPro" id="IPR022896">
    <property type="entry name" value="TrioseP_Isoase_bac/euk"/>
</dbReference>
<keyword evidence="4 8" id="KW-0312">Gluconeogenesis</keyword>
<dbReference type="InterPro" id="IPR020861">
    <property type="entry name" value="Triosephosphate_isomerase_AS"/>
</dbReference>
<dbReference type="PROSITE" id="PS00171">
    <property type="entry name" value="TIM_1"/>
    <property type="match status" value="1"/>
</dbReference>
<dbReference type="CDD" id="cd00311">
    <property type="entry name" value="TIM"/>
    <property type="match status" value="1"/>
</dbReference>
<dbReference type="HAMAP" id="MF_00147_B">
    <property type="entry name" value="TIM_B"/>
    <property type="match status" value="1"/>
</dbReference>
<feature type="binding site" evidence="8">
    <location>
        <begin position="229"/>
        <end position="230"/>
    </location>
    <ligand>
        <name>substrate</name>
    </ligand>
</feature>
<dbReference type="Proteomes" id="UP000617355">
    <property type="component" value="Unassembled WGS sequence"/>
</dbReference>
<name>A0ABQ1QMV8_9RHOB</name>
<dbReference type="PANTHER" id="PTHR21139">
    <property type="entry name" value="TRIOSEPHOSPHATE ISOMERASE"/>
    <property type="match status" value="1"/>
</dbReference>
<evidence type="ECO:0000256" key="3">
    <source>
        <dbReference type="ARBA" id="ARBA00007422"/>
    </source>
</evidence>
<organism evidence="10 11">
    <name type="scientific">Sinisalibacter lacisalsi</name>
    <dbReference type="NCBI Taxonomy" id="1526570"/>
    <lineage>
        <taxon>Bacteria</taxon>
        <taxon>Pseudomonadati</taxon>
        <taxon>Pseudomonadota</taxon>
        <taxon>Alphaproteobacteria</taxon>
        <taxon>Rhodobacterales</taxon>
        <taxon>Roseobacteraceae</taxon>
        <taxon>Sinisalibacter</taxon>
    </lineage>
</organism>
<accession>A0ABQ1QMV8</accession>
<evidence type="ECO:0000256" key="9">
    <source>
        <dbReference type="RuleBase" id="RU363013"/>
    </source>
</evidence>